<evidence type="ECO:0000256" key="1">
    <source>
        <dbReference type="SAM" id="MobiDB-lite"/>
    </source>
</evidence>
<protein>
    <submittedName>
        <fullName evidence="3">Uncharacterized protein</fullName>
    </submittedName>
</protein>
<name>A0A450Y6V1_9GAMM</name>
<organism evidence="3">
    <name type="scientific">Candidatus Kentrum sp. LPFa</name>
    <dbReference type="NCBI Taxonomy" id="2126335"/>
    <lineage>
        <taxon>Bacteria</taxon>
        <taxon>Pseudomonadati</taxon>
        <taxon>Pseudomonadota</taxon>
        <taxon>Gammaproteobacteria</taxon>
        <taxon>Candidatus Kentrum</taxon>
    </lineage>
</organism>
<gene>
    <name evidence="2" type="ORF">BECKLPF1236A_GA0070988_1018110</name>
    <name evidence="3" type="ORF">BECKLPF1236C_GA0070990_108021</name>
</gene>
<sequence length="97" mass="10462">MSGIGGHVRRNAHQVVMLFVGAGPEGMDLVSFASPLIVLVAVFVLFDSVRMVIGYALNGLSDMKMPTAIIGLRRMGKQGWRDTNSPRAKCYAAPERG</sequence>
<accession>A0A450Y6V1</accession>
<evidence type="ECO:0000313" key="2">
    <source>
        <dbReference type="EMBL" id="VFK17840.1"/>
    </source>
</evidence>
<evidence type="ECO:0000313" key="3">
    <source>
        <dbReference type="EMBL" id="VFK37245.1"/>
    </source>
</evidence>
<feature type="region of interest" description="Disordered" evidence="1">
    <location>
        <begin position="78"/>
        <end position="97"/>
    </location>
</feature>
<dbReference type="EMBL" id="CAADFM010000181">
    <property type="protein sequence ID" value="VFK17840.1"/>
    <property type="molecule type" value="Genomic_DNA"/>
</dbReference>
<dbReference type="AlphaFoldDB" id="A0A450Y6V1"/>
<reference evidence="3" key="1">
    <citation type="submission" date="2019-02" db="EMBL/GenBank/DDBJ databases">
        <authorList>
            <person name="Gruber-Vodicka R. H."/>
            <person name="Seah K. B. B."/>
        </authorList>
    </citation>
    <scope>NUCLEOTIDE SEQUENCE</scope>
    <source>
        <strain evidence="2">BECK_S312</strain>
        <strain evidence="3">BECK_S426</strain>
    </source>
</reference>
<proteinExistence type="predicted"/>
<dbReference type="EMBL" id="CAADFP010000802">
    <property type="protein sequence ID" value="VFK37245.1"/>
    <property type="molecule type" value="Genomic_DNA"/>
</dbReference>